<dbReference type="RefSeq" id="WP_146958700.1">
    <property type="nucleotide sequence ID" value="NZ_CP042467.1"/>
</dbReference>
<dbReference type="KEGG" id="bbae:FRD01_07120"/>
<keyword evidence="2" id="KW-0732">Signal</keyword>
<feature type="region of interest" description="Disordered" evidence="1">
    <location>
        <begin position="24"/>
        <end position="62"/>
    </location>
</feature>
<evidence type="ECO:0000256" key="1">
    <source>
        <dbReference type="SAM" id="MobiDB-lite"/>
    </source>
</evidence>
<evidence type="ECO:0000256" key="2">
    <source>
        <dbReference type="SAM" id="SignalP"/>
    </source>
</evidence>
<reference evidence="3 4" key="1">
    <citation type="submission" date="2019-08" db="EMBL/GenBank/DDBJ databases">
        <authorList>
            <person name="Liang Q."/>
        </authorList>
    </citation>
    <scope>NUCLEOTIDE SEQUENCE [LARGE SCALE GENOMIC DNA]</scope>
    <source>
        <strain evidence="3 4">V1718</strain>
    </source>
</reference>
<sequence>MFRNLRNVGVLFCLSLAVACGDDGGDKGNNTTNPTNNNTTETNNETNNETTPTTTGPTNNETTVTGTQCNAVGETCTVGDPTRAGFVCEDLGDGAKCSQACTPPAEGAQYPCPSGQACLAARNGGPTFCAVSQCNGWNDTTSCDAFNFENGATCIGAVNNSFLCLPAGTVAEGAACTSDSQCEAGNICLNDICAPICSNDAGCDGEGERCFGDTDPDFLDANVGACVVGCDSYSTGQCPTGQGCFPILEEDGFCIDAGDIPAYEECSATAMTAQCSEGSTCVTFEAGATTGTCMPRCGTGVESSCDGFCLEAFDASPTNDGVCLAGCGLDDYGQNTCAGEFHCRPARGENVCFFDAAGTKLVGEACDPQADSVDCVEGAFCEAAGDGTAGVCRAYCDLRDADTNPLLACSGTEVCQPVLDELGVCGEPCDPSGFSDTSCPAGLQTCFPADVPICSQSGTVANGEACDDIFSNTCAPGSLCTNIVNVGTGTNADLEAPAQCRMLCDPFGDDCAADEHCVADLLNPTLGYGFCLERGQAQPTTQPFGACETPDTACADRGFCIQFDSGETGCYMLCNPNPAEGETSGCPGTSQCLTSFQDPMTMEVIDLSIGEYGVCAG</sequence>
<dbReference type="EMBL" id="CP042467">
    <property type="protein sequence ID" value="QED27015.1"/>
    <property type="molecule type" value="Genomic_DNA"/>
</dbReference>
<name>A0A5B8XNG3_9DELT</name>
<gene>
    <name evidence="3" type="ORF">FRD01_07120</name>
</gene>
<dbReference type="PROSITE" id="PS51257">
    <property type="entry name" value="PROKAR_LIPOPROTEIN"/>
    <property type="match status" value="1"/>
</dbReference>
<evidence type="ECO:0000313" key="3">
    <source>
        <dbReference type="EMBL" id="QED27015.1"/>
    </source>
</evidence>
<feature type="signal peptide" evidence="2">
    <location>
        <begin position="1"/>
        <end position="19"/>
    </location>
</feature>
<organism evidence="3 4">
    <name type="scientific">Microvenator marinus</name>
    <dbReference type="NCBI Taxonomy" id="2600177"/>
    <lineage>
        <taxon>Bacteria</taxon>
        <taxon>Deltaproteobacteria</taxon>
        <taxon>Bradymonadales</taxon>
        <taxon>Microvenatoraceae</taxon>
        <taxon>Microvenator</taxon>
    </lineage>
</organism>
<evidence type="ECO:0000313" key="4">
    <source>
        <dbReference type="Proteomes" id="UP000321595"/>
    </source>
</evidence>
<dbReference type="Proteomes" id="UP000321595">
    <property type="component" value="Chromosome"/>
</dbReference>
<feature type="compositionally biased region" description="Low complexity" evidence="1">
    <location>
        <begin position="28"/>
        <end position="62"/>
    </location>
</feature>
<dbReference type="AlphaFoldDB" id="A0A5B8XNG3"/>
<accession>A0A5B8XNG3</accession>
<dbReference type="OrthoDB" id="5381867at2"/>
<feature type="chain" id="PRO_5023061005" evidence="2">
    <location>
        <begin position="20"/>
        <end position="617"/>
    </location>
</feature>
<protein>
    <submittedName>
        <fullName evidence="3">Uncharacterized protein</fullName>
    </submittedName>
</protein>
<keyword evidence="4" id="KW-1185">Reference proteome</keyword>
<proteinExistence type="predicted"/>